<sequence>MFKQLGLGEPKPIRISIKLVDRSIKYPRDMDEDIEVPKILGQLFLATTRTIIDVINGELVLRVGDEEVTLQAHDVVRVSSKRDNTRYSIDFINHVVQHSLQEISHEDVLQTCPI</sequence>
<proteinExistence type="predicted"/>
<comment type="caution">
    <text evidence="1">The sequence shown here is derived from an EMBL/GenBank/DDBJ whole genome shotgun (WGS) entry which is preliminary data.</text>
</comment>
<dbReference type="PANTHER" id="PTHR33067">
    <property type="entry name" value="RNA-DIRECTED DNA POLYMERASE-RELATED"/>
    <property type="match status" value="1"/>
</dbReference>
<keyword evidence="1" id="KW-0808">Transferase</keyword>
<dbReference type="EMBL" id="SMMG02000007">
    <property type="protein sequence ID" value="KAA3466631.1"/>
    <property type="molecule type" value="Genomic_DNA"/>
</dbReference>
<keyword evidence="1" id="KW-0418">Kinase</keyword>
<reference evidence="2" key="1">
    <citation type="journal article" date="2019" name="Plant Biotechnol. J.">
        <title>Genome sequencing of the Australian wild diploid species Gossypium australe highlights disease resistance and delayed gland morphogenesis.</title>
        <authorList>
            <person name="Cai Y."/>
            <person name="Cai X."/>
            <person name="Wang Q."/>
            <person name="Wang P."/>
            <person name="Zhang Y."/>
            <person name="Cai C."/>
            <person name="Xu Y."/>
            <person name="Wang K."/>
            <person name="Zhou Z."/>
            <person name="Wang C."/>
            <person name="Geng S."/>
            <person name="Li B."/>
            <person name="Dong Q."/>
            <person name="Hou Y."/>
            <person name="Wang H."/>
            <person name="Ai P."/>
            <person name="Liu Z."/>
            <person name="Yi F."/>
            <person name="Sun M."/>
            <person name="An G."/>
            <person name="Cheng J."/>
            <person name="Zhang Y."/>
            <person name="Shi Q."/>
            <person name="Xie Y."/>
            <person name="Shi X."/>
            <person name="Chang Y."/>
            <person name="Huang F."/>
            <person name="Chen Y."/>
            <person name="Hong S."/>
            <person name="Mi L."/>
            <person name="Sun Q."/>
            <person name="Zhang L."/>
            <person name="Zhou B."/>
            <person name="Peng R."/>
            <person name="Zhang X."/>
            <person name="Liu F."/>
        </authorList>
    </citation>
    <scope>NUCLEOTIDE SEQUENCE [LARGE SCALE GENOMIC DNA]</scope>
    <source>
        <strain evidence="2">cv. PA1801</strain>
    </source>
</reference>
<gene>
    <name evidence="1" type="ORF">EPI10_001710</name>
</gene>
<dbReference type="GO" id="GO:0016301">
    <property type="term" value="F:kinase activity"/>
    <property type="evidence" value="ECO:0007669"/>
    <property type="project" value="UniProtKB-KW"/>
</dbReference>
<protein>
    <submittedName>
        <fullName evidence="1">Protein kinase 2B, chloroplastic-like</fullName>
    </submittedName>
</protein>
<keyword evidence="2" id="KW-1185">Reference proteome</keyword>
<dbReference type="AlphaFoldDB" id="A0A5B6VC96"/>
<evidence type="ECO:0000313" key="1">
    <source>
        <dbReference type="EMBL" id="KAA3466631.1"/>
    </source>
</evidence>
<dbReference type="Proteomes" id="UP000325315">
    <property type="component" value="Unassembled WGS sequence"/>
</dbReference>
<dbReference type="OrthoDB" id="1306327at2759"/>
<organism evidence="1 2">
    <name type="scientific">Gossypium australe</name>
    <dbReference type="NCBI Taxonomy" id="47621"/>
    <lineage>
        <taxon>Eukaryota</taxon>
        <taxon>Viridiplantae</taxon>
        <taxon>Streptophyta</taxon>
        <taxon>Embryophyta</taxon>
        <taxon>Tracheophyta</taxon>
        <taxon>Spermatophyta</taxon>
        <taxon>Magnoliopsida</taxon>
        <taxon>eudicotyledons</taxon>
        <taxon>Gunneridae</taxon>
        <taxon>Pentapetalae</taxon>
        <taxon>rosids</taxon>
        <taxon>malvids</taxon>
        <taxon>Malvales</taxon>
        <taxon>Malvaceae</taxon>
        <taxon>Malvoideae</taxon>
        <taxon>Gossypium</taxon>
    </lineage>
</organism>
<accession>A0A5B6VC96</accession>
<name>A0A5B6VC96_9ROSI</name>
<evidence type="ECO:0000313" key="2">
    <source>
        <dbReference type="Proteomes" id="UP000325315"/>
    </source>
</evidence>
<dbReference type="PANTHER" id="PTHR33067:SF35">
    <property type="entry name" value="ASPARTIC PEPTIDASE DDI1-TYPE DOMAIN-CONTAINING PROTEIN"/>
    <property type="match status" value="1"/>
</dbReference>